<evidence type="ECO:0000256" key="3">
    <source>
        <dbReference type="ARBA" id="ARBA00017926"/>
    </source>
</evidence>
<name>A0ABM1BFC4_LIMPO</name>
<evidence type="ECO:0000256" key="6">
    <source>
        <dbReference type="ARBA" id="ARBA00023135"/>
    </source>
</evidence>
<sequence>MVLLENETFLTELTRLFQKARHSGSVYITMKRYDGRTKPHPRSSKALANPPPQTSEYKCLVRAHLGNKKITTVVNFE</sequence>
<proteinExistence type="inferred from homology"/>
<comment type="subcellular location">
    <subcellularLocation>
        <location evidence="1 8">Cytoplasm</location>
    </subcellularLocation>
</comment>
<comment type="subunit">
    <text evidence="8">Heterodimer with SRP9; binds RNA as heterodimer. Component of a signal recognition particle (SRP) complex that consists of a 7SL RNA molecule of 300 nucleotides and six protein subunits: SRP72, SRP68, SRP54, SRP19, SRP14 and SRP9.</text>
</comment>
<evidence type="ECO:0000256" key="1">
    <source>
        <dbReference type="ARBA" id="ARBA00004496"/>
    </source>
</evidence>
<reference evidence="11" key="1">
    <citation type="submission" date="2025-08" db="UniProtKB">
        <authorList>
            <consortium name="RefSeq"/>
        </authorList>
    </citation>
    <scope>IDENTIFICATION</scope>
    <source>
        <tissue evidence="11">Muscle</tissue>
    </source>
</reference>
<organism evidence="10 11">
    <name type="scientific">Limulus polyphemus</name>
    <name type="common">Atlantic horseshoe crab</name>
    <dbReference type="NCBI Taxonomy" id="6850"/>
    <lineage>
        <taxon>Eukaryota</taxon>
        <taxon>Metazoa</taxon>
        <taxon>Ecdysozoa</taxon>
        <taxon>Arthropoda</taxon>
        <taxon>Chelicerata</taxon>
        <taxon>Merostomata</taxon>
        <taxon>Xiphosura</taxon>
        <taxon>Limulidae</taxon>
        <taxon>Limulus</taxon>
    </lineage>
</organism>
<accession>A0ABM1BFC4</accession>
<evidence type="ECO:0000313" key="10">
    <source>
        <dbReference type="Proteomes" id="UP000694941"/>
    </source>
</evidence>
<keyword evidence="6 8" id="KW-0733">Signal recognition particle</keyword>
<keyword evidence="10" id="KW-1185">Reference proteome</keyword>
<gene>
    <name evidence="11" type="primary">LOC106465203</name>
</gene>
<dbReference type="RefSeq" id="XP_013780859.2">
    <property type="nucleotide sequence ID" value="XM_013925405.2"/>
</dbReference>
<feature type="region of interest" description="Disordered" evidence="9">
    <location>
        <begin position="32"/>
        <end position="53"/>
    </location>
</feature>
<dbReference type="GeneID" id="106465203"/>
<keyword evidence="5 8" id="KW-0694">RNA-binding</keyword>
<evidence type="ECO:0000256" key="8">
    <source>
        <dbReference type="RuleBase" id="RU368100"/>
    </source>
</evidence>
<dbReference type="InterPro" id="IPR003210">
    <property type="entry name" value="Signal_recog_particle_SRP14"/>
</dbReference>
<evidence type="ECO:0000256" key="4">
    <source>
        <dbReference type="ARBA" id="ARBA00022490"/>
    </source>
</evidence>
<dbReference type="PANTHER" id="PTHR12013">
    <property type="entry name" value="SIGNAL RECOGNITION PARTICLE 14 KD PROTEIN"/>
    <property type="match status" value="1"/>
</dbReference>
<comment type="similarity">
    <text evidence="2 8">Belongs to the SRP14 family.</text>
</comment>
<keyword evidence="4 8" id="KW-0963">Cytoplasm</keyword>
<evidence type="ECO:0000256" key="2">
    <source>
        <dbReference type="ARBA" id="ARBA00010349"/>
    </source>
</evidence>
<protein>
    <recommendedName>
        <fullName evidence="3 8">Signal recognition particle 14 kDa protein</fullName>
        <shortName evidence="8">SRP14</shortName>
    </recommendedName>
</protein>
<evidence type="ECO:0000313" key="11">
    <source>
        <dbReference type="RefSeq" id="XP_013780859.2"/>
    </source>
</evidence>
<dbReference type="InterPro" id="IPR009018">
    <property type="entry name" value="Signal_recog_particle_SRP9/14"/>
</dbReference>
<evidence type="ECO:0000256" key="9">
    <source>
        <dbReference type="SAM" id="MobiDB-lite"/>
    </source>
</evidence>
<evidence type="ECO:0000256" key="5">
    <source>
        <dbReference type="ARBA" id="ARBA00022884"/>
    </source>
</evidence>
<keyword evidence="7 8" id="KW-0687">Ribonucleoprotein</keyword>
<dbReference type="Pfam" id="PF02290">
    <property type="entry name" value="SRP14"/>
    <property type="match status" value="1"/>
</dbReference>
<feature type="non-terminal residue" evidence="11">
    <location>
        <position position="77"/>
    </location>
</feature>
<comment type="function">
    <text evidence="8">Component of the signal recognition particle (SRP) complex, a ribonucleoprotein complex that mediates the cotranslational targeting of secretory and membrane proteins to the endoplasmic reticulum (ER). SRP9 together with SRP14 and the Alu portion of the SRP RNA, constitutes the elongation arrest domain of SRP. The complex of SRP9 and SRP14 is required for SRP RNA binding.</text>
</comment>
<dbReference type="Proteomes" id="UP000694941">
    <property type="component" value="Unplaced"/>
</dbReference>
<dbReference type="Gene3D" id="3.30.720.10">
    <property type="entry name" value="Signal recognition particle alu RNA binding heterodimer, srp9/1"/>
    <property type="match status" value="1"/>
</dbReference>
<dbReference type="SUPFAM" id="SSF54762">
    <property type="entry name" value="Signal recognition particle alu RNA binding heterodimer, SRP9/14"/>
    <property type="match status" value="1"/>
</dbReference>
<evidence type="ECO:0000256" key="7">
    <source>
        <dbReference type="ARBA" id="ARBA00023274"/>
    </source>
</evidence>